<proteinExistence type="predicted"/>
<evidence type="ECO:0000313" key="1">
    <source>
        <dbReference type="EMBL" id="KAI3739271.1"/>
    </source>
</evidence>
<reference evidence="1 2" key="2">
    <citation type="journal article" date="2022" name="Mol. Ecol. Resour.">
        <title>The genomes of chicory, endive, great burdock and yacon provide insights into Asteraceae paleo-polyploidization history and plant inulin production.</title>
        <authorList>
            <person name="Fan W."/>
            <person name="Wang S."/>
            <person name="Wang H."/>
            <person name="Wang A."/>
            <person name="Jiang F."/>
            <person name="Liu H."/>
            <person name="Zhao H."/>
            <person name="Xu D."/>
            <person name="Zhang Y."/>
        </authorList>
    </citation>
    <scope>NUCLEOTIDE SEQUENCE [LARGE SCALE GENOMIC DNA]</scope>
    <source>
        <strain evidence="2">cv. Punajuju</strain>
        <tissue evidence="1">Leaves</tissue>
    </source>
</reference>
<protein>
    <submittedName>
        <fullName evidence="1">Uncharacterized protein</fullName>
    </submittedName>
</protein>
<evidence type="ECO:0000313" key="2">
    <source>
        <dbReference type="Proteomes" id="UP001055811"/>
    </source>
</evidence>
<dbReference type="Proteomes" id="UP001055811">
    <property type="component" value="Linkage Group LG05"/>
</dbReference>
<comment type="caution">
    <text evidence="1">The sequence shown here is derived from an EMBL/GenBank/DDBJ whole genome shotgun (WGS) entry which is preliminary data.</text>
</comment>
<reference evidence="2" key="1">
    <citation type="journal article" date="2022" name="Mol. Ecol. Resour.">
        <title>The genomes of chicory, endive, great burdock and yacon provide insights into Asteraceae palaeo-polyploidization history and plant inulin production.</title>
        <authorList>
            <person name="Fan W."/>
            <person name="Wang S."/>
            <person name="Wang H."/>
            <person name="Wang A."/>
            <person name="Jiang F."/>
            <person name="Liu H."/>
            <person name="Zhao H."/>
            <person name="Xu D."/>
            <person name="Zhang Y."/>
        </authorList>
    </citation>
    <scope>NUCLEOTIDE SEQUENCE [LARGE SCALE GENOMIC DNA]</scope>
    <source>
        <strain evidence="2">cv. Punajuju</strain>
    </source>
</reference>
<name>A0ACB9CYK0_CICIN</name>
<gene>
    <name evidence="1" type="ORF">L2E82_29671</name>
</gene>
<accession>A0ACB9CYK0</accession>
<sequence length="140" mass="15310">MVMASFIVTPNSISSSVLRLQSSSPSPISPLLPSYQHQLTGGGSCRRNRGSLVVTRGGPPGTSTYIFAFVFPLSLLAVTIFTAINISDKLDRDYYEDLAVNQSILQGEDEDENVATPTDEEPPRPRTRNRPKREAEVSGR</sequence>
<organism evidence="1 2">
    <name type="scientific">Cichorium intybus</name>
    <name type="common">Chicory</name>
    <dbReference type="NCBI Taxonomy" id="13427"/>
    <lineage>
        <taxon>Eukaryota</taxon>
        <taxon>Viridiplantae</taxon>
        <taxon>Streptophyta</taxon>
        <taxon>Embryophyta</taxon>
        <taxon>Tracheophyta</taxon>
        <taxon>Spermatophyta</taxon>
        <taxon>Magnoliopsida</taxon>
        <taxon>eudicotyledons</taxon>
        <taxon>Gunneridae</taxon>
        <taxon>Pentapetalae</taxon>
        <taxon>asterids</taxon>
        <taxon>campanulids</taxon>
        <taxon>Asterales</taxon>
        <taxon>Asteraceae</taxon>
        <taxon>Cichorioideae</taxon>
        <taxon>Cichorieae</taxon>
        <taxon>Cichoriinae</taxon>
        <taxon>Cichorium</taxon>
    </lineage>
</organism>
<keyword evidence="2" id="KW-1185">Reference proteome</keyword>
<dbReference type="EMBL" id="CM042013">
    <property type="protein sequence ID" value="KAI3739271.1"/>
    <property type="molecule type" value="Genomic_DNA"/>
</dbReference>